<protein>
    <submittedName>
        <fullName evidence="20">3-ketoacyl-CoA thiolase B, peroxisomal</fullName>
    </submittedName>
</protein>
<dbReference type="InterPro" id="IPR050215">
    <property type="entry name" value="Thiolase-like_sf_Thiolase"/>
</dbReference>
<keyword evidence="4 17" id="KW-0808">Transferase</keyword>
<dbReference type="PANTHER" id="PTHR43853:SF8">
    <property type="entry name" value="3-KETOACYL-COA THIOLASE, PEROXISOMAL"/>
    <property type="match status" value="1"/>
</dbReference>
<dbReference type="Gene3D" id="3.40.47.10">
    <property type="match status" value="1"/>
</dbReference>
<evidence type="ECO:0000259" key="19">
    <source>
        <dbReference type="Pfam" id="PF02803"/>
    </source>
</evidence>
<dbReference type="InterPro" id="IPR020610">
    <property type="entry name" value="Thiolase_AS"/>
</dbReference>
<keyword evidence="5" id="KW-0276">Fatty acid metabolism</keyword>
<dbReference type="PIRSF" id="PIRSF000429">
    <property type="entry name" value="Ac-CoA_Ac_transf"/>
    <property type="match status" value="1"/>
</dbReference>
<evidence type="ECO:0000256" key="5">
    <source>
        <dbReference type="ARBA" id="ARBA00022832"/>
    </source>
</evidence>
<dbReference type="InterPro" id="IPR020617">
    <property type="entry name" value="Thiolase_C"/>
</dbReference>
<comment type="catalytic activity">
    <reaction evidence="14">
        <text>an acyl-CoA + acetyl-CoA = a 3-oxoacyl-CoA + CoA</text>
        <dbReference type="Rhea" id="RHEA:21564"/>
        <dbReference type="ChEBI" id="CHEBI:57287"/>
        <dbReference type="ChEBI" id="CHEBI:57288"/>
        <dbReference type="ChEBI" id="CHEBI:58342"/>
        <dbReference type="ChEBI" id="CHEBI:90726"/>
        <dbReference type="EC" id="2.3.1.16"/>
    </reaction>
    <physiologicalReaction direction="right-to-left" evidence="14">
        <dbReference type="Rhea" id="RHEA:21566"/>
    </physiologicalReaction>
</comment>
<dbReference type="InterPro" id="IPR020613">
    <property type="entry name" value="Thiolase_CS"/>
</dbReference>
<dbReference type="STRING" id="6573.A0A210QIP8"/>
<comment type="subcellular location">
    <subcellularLocation>
        <location evidence="1">Peroxisome</location>
    </subcellularLocation>
</comment>
<reference evidence="20 21" key="1">
    <citation type="journal article" date="2017" name="Nat. Ecol. Evol.">
        <title>Scallop genome provides insights into evolution of bilaterian karyotype and development.</title>
        <authorList>
            <person name="Wang S."/>
            <person name="Zhang J."/>
            <person name="Jiao W."/>
            <person name="Li J."/>
            <person name="Xun X."/>
            <person name="Sun Y."/>
            <person name="Guo X."/>
            <person name="Huan P."/>
            <person name="Dong B."/>
            <person name="Zhang L."/>
            <person name="Hu X."/>
            <person name="Sun X."/>
            <person name="Wang J."/>
            <person name="Zhao C."/>
            <person name="Wang Y."/>
            <person name="Wang D."/>
            <person name="Huang X."/>
            <person name="Wang R."/>
            <person name="Lv J."/>
            <person name="Li Y."/>
            <person name="Zhang Z."/>
            <person name="Liu B."/>
            <person name="Lu W."/>
            <person name="Hui Y."/>
            <person name="Liang J."/>
            <person name="Zhou Z."/>
            <person name="Hou R."/>
            <person name="Li X."/>
            <person name="Liu Y."/>
            <person name="Li H."/>
            <person name="Ning X."/>
            <person name="Lin Y."/>
            <person name="Zhao L."/>
            <person name="Xing Q."/>
            <person name="Dou J."/>
            <person name="Li Y."/>
            <person name="Mao J."/>
            <person name="Guo H."/>
            <person name="Dou H."/>
            <person name="Li T."/>
            <person name="Mu C."/>
            <person name="Jiang W."/>
            <person name="Fu Q."/>
            <person name="Fu X."/>
            <person name="Miao Y."/>
            <person name="Liu J."/>
            <person name="Yu Q."/>
            <person name="Li R."/>
            <person name="Liao H."/>
            <person name="Li X."/>
            <person name="Kong Y."/>
            <person name="Jiang Z."/>
            <person name="Chourrout D."/>
            <person name="Li R."/>
            <person name="Bao Z."/>
        </authorList>
    </citation>
    <scope>NUCLEOTIDE SEQUENCE [LARGE SCALE GENOMIC DNA]</scope>
    <source>
        <strain evidence="20 21">PY_sf001</strain>
    </source>
</reference>
<evidence type="ECO:0000313" key="21">
    <source>
        <dbReference type="Proteomes" id="UP000242188"/>
    </source>
</evidence>
<dbReference type="InterPro" id="IPR020616">
    <property type="entry name" value="Thiolase_N"/>
</dbReference>
<name>A0A210QIP8_MIZYE</name>
<dbReference type="PROSITE" id="PS00737">
    <property type="entry name" value="THIOLASE_2"/>
    <property type="match status" value="1"/>
</dbReference>
<evidence type="ECO:0000256" key="14">
    <source>
        <dbReference type="ARBA" id="ARBA00049178"/>
    </source>
</evidence>
<comment type="pathway">
    <text evidence="2">Lipid metabolism.</text>
</comment>
<dbReference type="AlphaFoldDB" id="A0A210QIP8"/>
<dbReference type="OrthoDB" id="5404651at2759"/>
<feature type="active site" description="Acyl-thioester intermediate" evidence="16">
    <location>
        <position position="117"/>
    </location>
</feature>
<organism evidence="20 21">
    <name type="scientific">Mizuhopecten yessoensis</name>
    <name type="common">Japanese scallop</name>
    <name type="synonym">Patinopecten yessoensis</name>
    <dbReference type="NCBI Taxonomy" id="6573"/>
    <lineage>
        <taxon>Eukaryota</taxon>
        <taxon>Metazoa</taxon>
        <taxon>Spiralia</taxon>
        <taxon>Lophotrochozoa</taxon>
        <taxon>Mollusca</taxon>
        <taxon>Bivalvia</taxon>
        <taxon>Autobranchia</taxon>
        <taxon>Pteriomorphia</taxon>
        <taxon>Pectinida</taxon>
        <taxon>Pectinoidea</taxon>
        <taxon>Pectinidae</taxon>
        <taxon>Mizuhopecten</taxon>
    </lineage>
</organism>
<keyword evidence="7" id="KW-0443">Lipid metabolism</keyword>
<dbReference type="GO" id="GO:0006635">
    <property type="term" value="P:fatty acid beta-oxidation"/>
    <property type="evidence" value="ECO:0007669"/>
    <property type="project" value="TreeGrafter"/>
</dbReference>
<evidence type="ECO:0000256" key="1">
    <source>
        <dbReference type="ARBA" id="ARBA00004275"/>
    </source>
</evidence>
<keyword evidence="8" id="KW-0576">Peroxisome</keyword>
<dbReference type="GO" id="GO:0005777">
    <property type="term" value="C:peroxisome"/>
    <property type="evidence" value="ECO:0007669"/>
    <property type="project" value="UniProtKB-SubCell"/>
</dbReference>
<dbReference type="Pfam" id="PF02803">
    <property type="entry name" value="Thiolase_C"/>
    <property type="match status" value="1"/>
</dbReference>
<feature type="domain" description="Thiolase C-terminal" evidence="19">
    <location>
        <begin position="291"/>
        <end position="412"/>
    </location>
</feature>
<dbReference type="GO" id="GO:0050633">
    <property type="term" value="F:acetyl-CoA C-myristoyltransferase activity"/>
    <property type="evidence" value="ECO:0007669"/>
    <property type="project" value="UniProtKB-EC"/>
</dbReference>
<dbReference type="PROSITE" id="PS00099">
    <property type="entry name" value="THIOLASE_3"/>
    <property type="match status" value="1"/>
</dbReference>
<comment type="catalytic activity">
    <reaction evidence="10">
        <text>3-oxo-(6Z,9Z,12Z,15Z,18Z,21Z)-tetracosahexaenoyl-CoA + CoA = (4Z,7Z,10Z,13Z,16Z,19Z)-docosahexaenoyl-CoA + acetyl-CoA</text>
        <dbReference type="Rhea" id="RHEA:39131"/>
        <dbReference type="ChEBI" id="CHEBI:57287"/>
        <dbReference type="ChEBI" id="CHEBI:57288"/>
        <dbReference type="ChEBI" id="CHEBI:74298"/>
        <dbReference type="ChEBI" id="CHEBI:74304"/>
    </reaction>
    <physiologicalReaction direction="left-to-right" evidence="10">
        <dbReference type="Rhea" id="RHEA:39132"/>
    </physiologicalReaction>
</comment>
<keyword evidence="21" id="KW-1185">Reference proteome</keyword>
<evidence type="ECO:0000256" key="15">
    <source>
        <dbReference type="ARBA" id="ARBA00049306"/>
    </source>
</evidence>
<dbReference type="GO" id="GO:0010124">
    <property type="term" value="P:phenylacetate catabolic process"/>
    <property type="evidence" value="ECO:0007669"/>
    <property type="project" value="TreeGrafter"/>
</dbReference>
<comment type="catalytic activity">
    <reaction evidence="13">
        <text>hexanoyl-CoA + acetyl-CoA = 3-oxooctanoyl-CoA + CoA</text>
        <dbReference type="Rhea" id="RHEA:31203"/>
        <dbReference type="ChEBI" id="CHEBI:57287"/>
        <dbReference type="ChEBI" id="CHEBI:57288"/>
        <dbReference type="ChEBI" id="CHEBI:62619"/>
        <dbReference type="ChEBI" id="CHEBI:62620"/>
    </reaction>
    <physiologicalReaction direction="right-to-left" evidence="13">
        <dbReference type="Rhea" id="RHEA:31205"/>
    </physiologicalReaction>
</comment>
<feature type="domain" description="Thiolase N-terminal" evidence="18">
    <location>
        <begin position="33"/>
        <end position="282"/>
    </location>
</feature>
<keyword evidence="9 17" id="KW-0012">Acyltransferase</keyword>
<dbReference type="Proteomes" id="UP000242188">
    <property type="component" value="Unassembled WGS sequence"/>
</dbReference>
<evidence type="ECO:0000256" key="16">
    <source>
        <dbReference type="PIRSR" id="PIRSR000429-1"/>
    </source>
</evidence>
<comment type="similarity">
    <text evidence="3 17">Belongs to the thiolase-like superfamily. Thiolase family.</text>
</comment>
<feature type="active site" description="Proton acceptor" evidence="16">
    <location>
        <position position="369"/>
    </location>
</feature>
<dbReference type="CDD" id="cd00751">
    <property type="entry name" value="thiolase"/>
    <property type="match status" value="1"/>
</dbReference>
<comment type="catalytic activity">
    <reaction evidence="15">
        <text>3-oxohexadecanedioyl-CoA + CoA = tetradecanedioyl-CoA + acetyl-CoA</text>
        <dbReference type="Rhea" id="RHEA:40343"/>
        <dbReference type="ChEBI" id="CHEBI:57287"/>
        <dbReference type="ChEBI" id="CHEBI:57288"/>
        <dbReference type="ChEBI" id="CHEBI:77081"/>
        <dbReference type="ChEBI" id="CHEBI:77084"/>
    </reaction>
    <physiologicalReaction direction="left-to-right" evidence="15">
        <dbReference type="Rhea" id="RHEA:40344"/>
    </physiologicalReaction>
</comment>
<gene>
    <name evidence="20" type="ORF">KP79_PYT19645</name>
</gene>
<evidence type="ECO:0000256" key="11">
    <source>
        <dbReference type="ARBA" id="ARBA00037000"/>
    </source>
</evidence>
<accession>A0A210QIP8</accession>
<dbReference type="EMBL" id="NEDP02003489">
    <property type="protein sequence ID" value="OWF48569.1"/>
    <property type="molecule type" value="Genomic_DNA"/>
</dbReference>
<dbReference type="SUPFAM" id="SSF53901">
    <property type="entry name" value="Thiolase-like"/>
    <property type="match status" value="2"/>
</dbReference>
<dbReference type="FunFam" id="3.40.47.10:FF:000010">
    <property type="entry name" value="Acetyl-CoA acetyltransferase (Thiolase)"/>
    <property type="match status" value="1"/>
</dbReference>
<comment type="caution">
    <text evidence="20">The sequence shown here is derived from an EMBL/GenBank/DDBJ whole genome shotgun (WGS) entry which is preliminary data.</text>
</comment>
<dbReference type="InterPro" id="IPR016039">
    <property type="entry name" value="Thiolase-like"/>
</dbReference>
<evidence type="ECO:0000256" key="8">
    <source>
        <dbReference type="ARBA" id="ARBA00023140"/>
    </source>
</evidence>
<sequence length="442" mass="47345">MERMQVVFGHLPRSVQLSPVSGAGRFVDRPDDIVVISALRTPIGKANRGSFKDTYADDLLSAVIGGVMKESGVTPQQIGDICVGNVNDSKAAFTARVAQFYSGIPETVPVYTTNRQCSSGLQAFMNVAGSIRNNQCDMGIGAGFEQMTMNKGNEATFNPNLFEVEKAKNCLVPMGITSENVAEKYGLTREEQDQFALTSQLRAFKAQKEGLFKDEIVPVPTTIKDKDGNETKITVTKDDGIRPTTLEGLLKLRPAFKKGGTTTAGNSSQVSDGAAAVLLARRSEAVRLNLPILGVLRGYAVGGCPPELMGIGPAIAIPMLLSKTGMTTEEIEIFEINEAFASQAKYCVDKLGIPSEKVNPKGGAIALGHPLGCTGARQIATLLHELKRRGKKSYGVVSMCMGTGMGAAAMFEYPGPANVQFSTALSYEEVTPRTIRHERIDI</sequence>
<comment type="catalytic activity">
    <reaction evidence="11">
        <text>2 acetyl-CoA = acetoacetyl-CoA + CoA</text>
        <dbReference type="Rhea" id="RHEA:21036"/>
        <dbReference type="ChEBI" id="CHEBI:57286"/>
        <dbReference type="ChEBI" id="CHEBI:57287"/>
        <dbReference type="ChEBI" id="CHEBI:57288"/>
        <dbReference type="EC" id="2.3.1.9"/>
    </reaction>
    <physiologicalReaction direction="right-to-left" evidence="11">
        <dbReference type="Rhea" id="RHEA:21038"/>
    </physiologicalReaction>
</comment>
<feature type="active site" description="Proton acceptor" evidence="16">
    <location>
        <position position="400"/>
    </location>
</feature>
<comment type="catalytic activity">
    <reaction evidence="12">
        <text>tetradecanoyl-CoA + acetyl-CoA = 3-oxohexadecanoyl-CoA + CoA</text>
        <dbReference type="Rhea" id="RHEA:18161"/>
        <dbReference type="ChEBI" id="CHEBI:57287"/>
        <dbReference type="ChEBI" id="CHEBI:57288"/>
        <dbReference type="ChEBI" id="CHEBI:57349"/>
        <dbReference type="ChEBI" id="CHEBI:57385"/>
        <dbReference type="EC" id="2.3.1.155"/>
    </reaction>
    <physiologicalReaction direction="right-to-left" evidence="12">
        <dbReference type="Rhea" id="RHEA:18163"/>
    </physiologicalReaction>
</comment>
<evidence type="ECO:0000256" key="3">
    <source>
        <dbReference type="ARBA" id="ARBA00010982"/>
    </source>
</evidence>
<evidence type="ECO:0000256" key="4">
    <source>
        <dbReference type="ARBA" id="ARBA00022679"/>
    </source>
</evidence>
<evidence type="ECO:0000256" key="10">
    <source>
        <dbReference type="ARBA" id="ARBA00036770"/>
    </source>
</evidence>
<evidence type="ECO:0000256" key="13">
    <source>
        <dbReference type="ARBA" id="ARBA00048001"/>
    </source>
</evidence>
<keyword evidence="6" id="KW-0809">Transit peptide</keyword>
<dbReference type="NCBIfam" id="TIGR01930">
    <property type="entry name" value="AcCoA-C-Actrans"/>
    <property type="match status" value="1"/>
</dbReference>
<dbReference type="Pfam" id="PF00108">
    <property type="entry name" value="Thiolase_N"/>
    <property type="match status" value="1"/>
</dbReference>
<evidence type="ECO:0000256" key="17">
    <source>
        <dbReference type="RuleBase" id="RU003557"/>
    </source>
</evidence>
<evidence type="ECO:0000256" key="9">
    <source>
        <dbReference type="ARBA" id="ARBA00023315"/>
    </source>
</evidence>
<evidence type="ECO:0000313" key="20">
    <source>
        <dbReference type="EMBL" id="OWF48569.1"/>
    </source>
</evidence>
<evidence type="ECO:0000256" key="7">
    <source>
        <dbReference type="ARBA" id="ARBA00023098"/>
    </source>
</evidence>
<evidence type="ECO:0000256" key="12">
    <source>
        <dbReference type="ARBA" id="ARBA00047485"/>
    </source>
</evidence>
<evidence type="ECO:0000256" key="2">
    <source>
        <dbReference type="ARBA" id="ARBA00005189"/>
    </source>
</evidence>
<evidence type="ECO:0000259" key="18">
    <source>
        <dbReference type="Pfam" id="PF00108"/>
    </source>
</evidence>
<dbReference type="InterPro" id="IPR002155">
    <property type="entry name" value="Thiolase"/>
</dbReference>
<proteinExistence type="inferred from homology"/>
<dbReference type="GO" id="GO:0003985">
    <property type="term" value="F:acetyl-CoA C-acetyltransferase activity"/>
    <property type="evidence" value="ECO:0007669"/>
    <property type="project" value="UniProtKB-EC"/>
</dbReference>
<evidence type="ECO:0000256" key="6">
    <source>
        <dbReference type="ARBA" id="ARBA00022946"/>
    </source>
</evidence>
<dbReference type="PANTHER" id="PTHR43853">
    <property type="entry name" value="3-KETOACYL-COA THIOLASE, PEROXISOMAL"/>
    <property type="match status" value="1"/>
</dbReference>